<evidence type="ECO:0000256" key="1">
    <source>
        <dbReference type="SAM" id="MobiDB-lite"/>
    </source>
</evidence>
<dbReference type="EMBL" id="JBHUCP010000005">
    <property type="protein sequence ID" value="MFD1529363.1"/>
    <property type="molecule type" value="Genomic_DNA"/>
</dbReference>
<evidence type="ECO:0000313" key="2">
    <source>
        <dbReference type="EMBL" id="MFD1529363.1"/>
    </source>
</evidence>
<evidence type="ECO:0000313" key="3">
    <source>
        <dbReference type="Proteomes" id="UP001597145"/>
    </source>
</evidence>
<organism evidence="2 3">
    <name type="scientific">Pseudonocardia aurantiaca</name>
    <dbReference type="NCBI Taxonomy" id="75290"/>
    <lineage>
        <taxon>Bacteria</taxon>
        <taxon>Bacillati</taxon>
        <taxon>Actinomycetota</taxon>
        <taxon>Actinomycetes</taxon>
        <taxon>Pseudonocardiales</taxon>
        <taxon>Pseudonocardiaceae</taxon>
        <taxon>Pseudonocardia</taxon>
    </lineage>
</organism>
<sequence>MTAPGSAWETSCGGHAGLSDELRALALTAIDRIGPVLDRMRDEAAPPHVAGPAPSCAVCPVCAVISALRGERPELAARLAEQAAGLLAVLRAALEEGEGAPAPAEPSNENAPPAGRRVQHIRVERARDP</sequence>
<feature type="region of interest" description="Disordered" evidence="1">
    <location>
        <begin position="97"/>
        <end position="129"/>
    </location>
</feature>
<reference evidence="3" key="1">
    <citation type="journal article" date="2019" name="Int. J. Syst. Evol. Microbiol.">
        <title>The Global Catalogue of Microorganisms (GCM) 10K type strain sequencing project: providing services to taxonomists for standard genome sequencing and annotation.</title>
        <authorList>
            <consortium name="The Broad Institute Genomics Platform"/>
            <consortium name="The Broad Institute Genome Sequencing Center for Infectious Disease"/>
            <person name="Wu L."/>
            <person name="Ma J."/>
        </authorList>
    </citation>
    <scope>NUCLEOTIDE SEQUENCE [LARGE SCALE GENOMIC DNA]</scope>
    <source>
        <strain evidence="3">JCM 12165</strain>
    </source>
</reference>
<feature type="compositionally biased region" description="Low complexity" evidence="1">
    <location>
        <begin position="99"/>
        <end position="115"/>
    </location>
</feature>
<comment type="caution">
    <text evidence="2">The sequence shown here is derived from an EMBL/GenBank/DDBJ whole genome shotgun (WGS) entry which is preliminary data.</text>
</comment>
<accession>A0ABW4FGR8</accession>
<protein>
    <submittedName>
        <fullName evidence="2">Uncharacterized protein</fullName>
    </submittedName>
</protein>
<name>A0ABW4FGR8_9PSEU</name>
<gene>
    <name evidence="2" type="ORF">ACFSCY_07895</name>
</gene>
<proteinExistence type="predicted"/>
<dbReference type="Proteomes" id="UP001597145">
    <property type="component" value="Unassembled WGS sequence"/>
</dbReference>
<dbReference type="RefSeq" id="WP_343984541.1">
    <property type="nucleotide sequence ID" value="NZ_BAAAJG010000024.1"/>
</dbReference>
<keyword evidence="3" id="KW-1185">Reference proteome</keyword>